<evidence type="ECO:0000256" key="1">
    <source>
        <dbReference type="ARBA" id="ARBA00022729"/>
    </source>
</evidence>
<feature type="non-terminal residue" evidence="5">
    <location>
        <position position="1"/>
    </location>
</feature>
<proteinExistence type="predicted"/>
<dbReference type="GO" id="GO:0005524">
    <property type="term" value="F:ATP binding"/>
    <property type="evidence" value="ECO:0007669"/>
    <property type="project" value="InterPro"/>
</dbReference>
<gene>
    <name evidence="5" type="ORF">LCGC14_3117400</name>
</gene>
<evidence type="ECO:0000259" key="4">
    <source>
        <dbReference type="Pfam" id="PF13525"/>
    </source>
</evidence>
<protein>
    <recommendedName>
        <fullName evidence="4">Outer membrane lipoprotein BamD-like domain-containing protein</fullName>
    </recommendedName>
</protein>
<evidence type="ECO:0000313" key="5">
    <source>
        <dbReference type="EMBL" id="KKK51193.1"/>
    </source>
</evidence>
<keyword evidence="3" id="KW-0998">Cell outer membrane</keyword>
<dbReference type="InterPro" id="IPR036565">
    <property type="entry name" value="Mur-like_cat_sf"/>
</dbReference>
<accession>A0A0F8W3N4</accession>
<dbReference type="EMBL" id="LAZR01067635">
    <property type="protein sequence ID" value="KKK51193.1"/>
    <property type="molecule type" value="Genomic_DNA"/>
</dbReference>
<keyword evidence="2" id="KW-0472">Membrane</keyword>
<dbReference type="SUPFAM" id="SSF53623">
    <property type="entry name" value="MurD-like peptide ligases, catalytic domain"/>
    <property type="match status" value="1"/>
</dbReference>
<evidence type="ECO:0000256" key="2">
    <source>
        <dbReference type="ARBA" id="ARBA00023136"/>
    </source>
</evidence>
<dbReference type="NCBIfam" id="TIGR03302">
    <property type="entry name" value="OM_YfiO"/>
    <property type="match status" value="1"/>
</dbReference>
<evidence type="ECO:0000256" key="3">
    <source>
        <dbReference type="ARBA" id="ARBA00023237"/>
    </source>
</evidence>
<reference evidence="5" key="1">
    <citation type="journal article" date="2015" name="Nature">
        <title>Complex archaea that bridge the gap between prokaryotes and eukaryotes.</title>
        <authorList>
            <person name="Spang A."/>
            <person name="Saw J.H."/>
            <person name="Jorgensen S.L."/>
            <person name="Zaremba-Niedzwiedzka K."/>
            <person name="Martijn J."/>
            <person name="Lind A.E."/>
            <person name="van Eijk R."/>
            <person name="Schleper C."/>
            <person name="Guy L."/>
            <person name="Ettema T.J."/>
        </authorList>
    </citation>
    <scope>NUCLEOTIDE SEQUENCE</scope>
</reference>
<dbReference type="GO" id="GO:0016881">
    <property type="term" value="F:acid-amino acid ligase activity"/>
    <property type="evidence" value="ECO:0007669"/>
    <property type="project" value="InterPro"/>
</dbReference>
<organism evidence="5">
    <name type="scientific">marine sediment metagenome</name>
    <dbReference type="NCBI Taxonomy" id="412755"/>
    <lineage>
        <taxon>unclassified sequences</taxon>
        <taxon>metagenomes</taxon>
        <taxon>ecological metagenomes</taxon>
    </lineage>
</organism>
<name>A0A0F8W3N4_9ZZZZ</name>
<feature type="domain" description="Outer membrane lipoprotein BamD-like" evidence="4">
    <location>
        <begin position="221"/>
        <end position="291"/>
    </location>
</feature>
<dbReference type="Pfam" id="PF13525">
    <property type="entry name" value="YfiO"/>
    <property type="match status" value="1"/>
</dbReference>
<comment type="caution">
    <text evidence="5">The sequence shown here is derived from an EMBL/GenBank/DDBJ whole genome shotgun (WGS) entry which is preliminary data.</text>
</comment>
<dbReference type="InterPro" id="IPR017689">
    <property type="entry name" value="BamD"/>
</dbReference>
<dbReference type="InterPro" id="IPR039565">
    <property type="entry name" value="BamD-like"/>
</dbReference>
<dbReference type="InterPro" id="IPR011990">
    <property type="entry name" value="TPR-like_helical_dom_sf"/>
</dbReference>
<dbReference type="AlphaFoldDB" id="A0A0F8W3N4"/>
<dbReference type="Gene3D" id="1.25.40.10">
    <property type="entry name" value="Tetratricopeptide repeat domain"/>
    <property type="match status" value="1"/>
</dbReference>
<sequence>LGSQAAANKQFESFTEIAAKTPFALQEIVGASGSLVTAAQQTGASIDELTIITANLASSTGLSFSEAAENISRSLLAGIGSADRFRDKGITPMIAAIAGIADATKLGPQELLQAFRDLAGEGGRFAGAAVEFSKTLGGALSNIGDATDKFKASFGEAFSPQLIAFITEGLIPAINDLTGVVKESEDAIGDLAGDGVECLAMEASSHGIDQYRLDGVRLAAAALINLTRDHLAGKEMEIGRYYQSNGQHIAAINRFRVIIDKYQTTSHVPEALLRLTESYLALGVTDEAQATTAVLGYNFPGSEWYQDSYALLTGVDLRPKEDEGSWISRAWKSVF</sequence>
<keyword evidence="1" id="KW-0732">Signal</keyword>